<proteinExistence type="predicted"/>
<reference evidence="2" key="1">
    <citation type="journal article" date="2013" name="Proc. Natl. Acad. Sci. U.S.A.">
        <title>Genome structure and metabolic features in the red seaweed Chondrus crispus shed light on evolution of the Archaeplastida.</title>
        <authorList>
            <person name="Collen J."/>
            <person name="Porcel B."/>
            <person name="Carre W."/>
            <person name="Ball S.G."/>
            <person name="Chaparro C."/>
            <person name="Tonon T."/>
            <person name="Barbeyron T."/>
            <person name="Michel G."/>
            <person name="Noel B."/>
            <person name="Valentin K."/>
            <person name="Elias M."/>
            <person name="Artiguenave F."/>
            <person name="Arun A."/>
            <person name="Aury J.M."/>
            <person name="Barbosa-Neto J.F."/>
            <person name="Bothwell J.H."/>
            <person name="Bouget F.Y."/>
            <person name="Brillet L."/>
            <person name="Cabello-Hurtado F."/>
            <person name="Capella-Gutierrez S."/>
            <person name="Charrier B."/>
            <person name="Cladiere L."/>
            <person name="Cock J.M."/>
            <person name="Coelho S.M."/>
            <person name="Colleoni C."/>
            <person name="Czjzek M."/>
            <person name="Da Silva C."/>
            <person name="Delage L."/>
            <person name="Denoeud F."/>
            <person name="Deschamps P."/>
            <person name="Dittami S.M."/>
            <person name="Gabaldon T."/>
            <person name="Gachon C.M."/>
            <person name="Groisillier A."/>
            <person name="Herve C."/>
            <person name="Jabbari K."/>
            <person name="Katinka M."/>
            <person name="Kloareg B."/>
            <person name="Kowalczyk N."/>
            <person name="Labadie K."/>
            <person name="Leblanc C."/>
            <person name="Lopez P.J."/>
            <person name="McLachlan D.H."/>
            <person name="Meslet-Cladiere L."/>
            <person name="Moustafa A."/>
            <person name="Nehr Z."/>
            <person name="Nyvall Collen P."/>
            <person name="Panaud O."/>
            <person name="Partensky F."/>
            <person name="Poulain J."/>
            <person name="Rensing S.A."/>
            <person name="Rousvoal S."/>
            <person name="Samson G."/>
            <person name="Symeonidi A."/>
            <person name="Weissenbach J."/>
            <person name="Zambounis A."/>
            <person name="Wincker P."/>
            <person name="Boyen C."/>
        </authorList>
    </citation>
    <scope>NUCLEOTIDE SEQUENCE [LARGE SCALE GENOMIC DNA]</scope>
    <source>
        <strain evidence="2">cv. Stackhouse</strain>
    </source>
</reference>
<evidence type="ECO:0000313" key="2">
    <source>
        <dbReference type="Proteomes" id="UP000012073"/>
    </source>
</evidence>
<dbReference type="PANTHER" id="PTHR47150">
    <property type="entry name" value="OS12G0169200 PROTEIN"/>
    <property type="match status" value="1"/>
</dbReference>
<dbReference type="InterPro" id="IPR006912">
    <property type="entry name" value="Harbinger_derived_prot"/>
</dbReference>
<evidence type="ECO:0008006" key="3">
    <source>
        <dbReference type="Google" id="ProtNLM"/>
    </source>
</evidence>
<dbReference type="OrthoDB" id="1926684at2759"/>
<accession>R7Q493</accession>
<dbReference type="AlphaFoldDB" id="R7Q493"/>
<dbReference type="EMBL" id="HG001459">
    <property type="protein sequence ID" value="CDF32166.1"/>
    <property type="molecule type" value="Genomic_DNA"/>
</dbReference>
<gene>
    <name evidence="1" type="ORF">CHC_T00001393001</name>
</gene>
<dbReference type="Gramene" id="CDF32166">
    <property type="protein sequence ID" value="CDF32166"/>
    <property type="gene ID" value="CHC_T00001393001"/>
</dbReference>
<organism evidence="1 2">
    <name type="scientific">Chondrus crispus</name>
    <name type="common">Carrageen Irish moss</name>
    <name type="synonym">Polymorpha crispa</name>
    <dbReference type="NCBI Taxonomy" id="2769"/>
    <lineage>
        <taxon>Eukaryota</taxon>
        <taxon>Rhodophyta</taxon>
        <taxon>Florideophyceae</taxon>
        <taxon>Rhodymeniophycidae</taxon>
        <taxon>Gigartinales</taxon>
        <taxon>Gigartinaceae</taxon>
        <taxon>Chondrus</taxon>
    </lineage>
</organism>
<dbReference type="GeneID" id="17319582"/>
<keyword evidence="2" id="KW-1185">Reference proteome</keyword>
<dbReference type="Proteomes" id="UP000012073">
    <property type="component" value="Unassembled WGS sequence"/>
</dbReference>
<protein>
    <recommendedName>
        <fullName evidence="3">DDE Tnp4 domain-containing protein</fullName>
    </recommendedName>
</protein>
<dbReference type="RefSeq" id="XP_005711831.1">
    <property type="nucleotide sequence ID" value="XM_005711774.1"/>
</dbReference>
<dbReference type="Pfam" id="PF04827">
    <property type="entry name" value="Plant_tran"/>
    <property type="match status" value="1"/>
</dbReference>
<sequence length="273" mass="30705">MEELSHGMGGTVSREGKKPTIVLEAIADVELWIWHAYFGAPGSLNDINLMDSSPTTASILAGTFSPRFSYLAHDTSRSLPYYLADGIYPNWSIFVKTTKTPANNEEKRFSKAQEAVRKDVERAFAGLQGFLNMKGLYRMPLTMLYFKGIFSSTSGEEKEICNSGALNFHIAQATKLRWTEGVTLEAARERPAILNPQHHHNHIRQQLGCIHVNCPIHLPPSHQPNMLRSIRILLRVYARTRGTRAVVCKQRVCTSSIPQKLNTFPKVEQSKNL</sequence>
<dbReference type="KEGG" id="ccp:CHC_T00001393001"/>
<evidence type="ECO:0000313" key="1">
    <source>
        <dbReference type="EMBL" id="CDF32166.1"/>
    </source>
</evidence>
<dbReference type="PANTHER" id="PTHR47150:SF5">
    <property type="entry name" value="OS07G0546750 PROTEIN"/>
    <property type="match status" value="1"/>
</dbReference>
<name>R7Q493_CHOCR</name>